<dbReference type="EMBL" id="KV417490">
    <property type="protein sequence ID" value="KZP31265.1"/>
    <property type="molecule type" value="Genomic_DNA"/>
</dbReference>
<feature type="compositionally biased region" description="Polar residues" evidence="1">
    <location>
        <begin position="294"/>
        <end position="303"/>
    </location>
</feature>
<dbReference type="STRING" id="436010.A0A166U330"/>
<protein>
    <submittedName>
        <fullName evidence="2">Uncharacterized protein</fullName>
    </submittedName>
</protein>
<reference evidence="2 3" key="1">
    <citation type="journal article" date="2016" name="Mol. Biol. Evol.">
        <title>Comparative Genomics of Early-Diverging Mushroom-Forming Fungi Provides Insights into the Origins of Lignocellulose Decay Capabilities.</title>
        <authorList>
            <person name="Nagy L.G."/>
            <person name="Riley R."/>
            <person name="Tritt A."/>
            <person name="Adam C."/>
            <person name="Daum C."/>
            <person name="Floudas D."/>
            <person name="Sun H."/>
            <person name="Yadav J.S."/>
            <person name="Pangilinan J."/>
            <person name="Larsson K.H."/>
            <person name="Matsuura K."/>
            <person name="Barry K."/>
            <person name="Labutti K."/>
            <person name="Kuo R."/>
            <person name="Ohm R.A."/>
            <person name="Bhattacharya S.S."/>
            <person name="Shirouzu T."/>
            <person name="Yoshinaga Y."/>
            <person name="Martin F.M."/>
            <person name="Grigoriev I.V."/>
            <person name="Hibbett D.S."/>
        </authorList>
    </citation>
    <scope>NUCLEOTIDE SEQUENCE [LARGE SCALE GENOMIC DNA]</scope>
    <source>
        <strain evidence="2 3">CBS 109695</strain>
    </source>
</reference>
<dbReference type="Proteomes" id="UP000076532">
    <property type="component" value="Unassembled WGS sequence"/>
</dbReference>
<sequence length="409" mass="44946">MDPEPISPLALNVILQYILPPSQLSEPLPKHLTSTPLLQRHHFLNISPSDPLEYLCWPSENRARALELLEDLSTHKIEDDAAKERDIQYTSDVEHTYAHVNPAKDLRLVFQWDGQGEDGWKYHDTTIMPFPPGSIASLPDALAQASAQSSGPDHSYLGPLSAGCAFGVIEDEEPASDDDYWNAYGAQDDGENPVIHKPKPIVADGSEDAYWAQYSSIQGSGDSTVPTPSRSPTGRRTFPPYLHEDEPTPPMSDRDDDMPLPIAIRGHDRQSNLVPPSPASLTRRLKSISPRLSPASTRPSSRGPTPIEPSPLSFEDIEPSPLSFEDKSPEATTDGSCTAVISPQSQSAVLESSQPPPPMDGKDVVDDDAPLRESIRSVWRLWKMSRRSAGDADNKETFLRVAKEVVEIP</sequence>
<proteinExistence type="predicted"/>
<feature type="compositionally biased region" description="Basic and acidic residues" evidence="1">
    <location>
        <begin position="360"/>
        <end position="370"/>
    </location>
</feature>
<name>A0A166U330_9AGAM</name>
<feature type="compositionally biased region" description="Polar residues" evidence="1">
    <location>
        <begin position="330"/>
        <end position="353"/>
    </location>
</feature>
<evidence type="ECO:0000256" key="1">
    <source>
        <dbReference type="SAM" id="MobiDB-lite"/>
    </source>
</evidence>
<feature type="region of interest" description="Disordered" evidence="1">
    <location>
        <begin position="216"/>
        <end position="370"/>
    </location>
</feature>
<organism evidence="2 3">
    <name type="scientific">Athelia psychrophila</name>
    <dbReference type="NCBI Taxonomy" id="1759441"/>
    <lineage>
        <taxon>Eukaryota</taxon>
        <taxon>Fungi</taxon>
        <taxon>Dikarya</taxon>
        <taxon>Basidiomycota</taxon>
        <taxon>Agaricomycotina</taxon>
        <taxon>Agaricomycetes</taxon>
        <taxon>Agaricomycetidae</taxon>
        <taxon>Atheliales</taxon>
        <taxon>Atheliaceae</taxon>
        <taxon>Athelia</taxon>
    </lineage>
</organism>
<dbReference type="OrthoDB" id="2270193at2759"/>
<keyword evidence="3" id="KW-1185">Reference proteome</keyword>
<evidence type="ECO:0000313" key="3">
    <source>
        <dbReference type="Proteomes" id="UP000076532"/>
    </source>
</evidence>
<dbReference type="AlphaFoldDB" id="A0A166U330"/>
<gene>
    <name evidence="2" type="ORF">FIBSPDRAFT_1037716</name>
</gene>
<feature type="compositionally biased region" description="Polar residues" evidence="1">
    <location>
        <begin position="216"/>
        <end position="234"/>
    </location>
</feature>
<accession>A0A166U330</accession>
<evidence type="ECO:0000313" key="2">
    <source>
        <dbReference type="EMBL" id="KZP31265.1"/>
    </source>
</evidence>